<feature type="region of interest" description="Disordered" evidence="1">
    <location>
        <begin position="112"/>
        <end position="131"/>
    </location>
</feature>
<dbReference type="AlphaFoldDB" id="A0A1E3NTF7"/>
<dbReference type="EMBL" id="KV454001">
    <property type="protein sequence ID" value="ODQ49391.1"/>
    <property type="molecule type" value="Genomic_DNA"/>
</dbReference>
<evidence type="ECO:0000256" key="1">
    <source>
        <dbReference type="SAM" id="MobiDB-lite"/>
    </source>
</evidence>
<sequence length="131" mass="14170">MGWSPSCFWPGPHISRFLLAGPGPFGRAGPRGGLRSCPAGPLSWRRKKTVAGSGTDSECAGREKGESKRREGGGEEKRKRSGKEADADVNGVGPRSYVSTFLRQRVLTSARWRRVGEQAGCGPRRGEKKES</sequence>
<protein>
    <submittedName>
        <fullName evidence="2">Uncharacterized protein</fullName>
    </submittedName>
</protein>
<feature type="compositionally biased region" description="Gly residues" evidence="1">
    <location>
        <begin position="23"/>
        <end position="32"/>
    </location>
</feature>
<reference evidence="2 3" key="1">
    <citation type="journal article" date="2016" name="Proc. Natl. Acad. Sci. U.S.A.">
        <title>Comparative genomics of biotechnologically important yeasts.</title>
        <authorList>
            <person name="Riley R."/>
            <person name="Haridas S."/>
            <person name="Wolfe K.H."/>
            <person name="Lopes M.R."/>
            <person name="Hittinger C.T."/>
            <person name="Goeker M."/>
            <person name="Salamov A.A."/>
            <person name="Wisecaver J.H."/>
            <person name="Long T.M."/>
            <person name="Calvey C.H."/>
            <person name="Aerts A.L."/>
            <person name="Barry K.W."/>
            <person name="Choi C."/>
            <person name="Clum A."/>
            <person name="Coughlan A.Y."/>
            <person name="Deshpande S."/>
            <person name="Douglass A.P."/>
            <person name="Hanson S.J."/>
            <person name="Klenk H.-P."/>
            <person name="LaButti K.M."/>
            <person name="Lapidus A."/>
            <person name="Lindquist E.A."/>
            <person name="Lipzen A.M."/>
            <person name="Meier-Kolthoff J.P."/>
            <person name="Ohm R.A."/>
            <person name="Otillar R.P."/>
            <person name="Pangilinan J.L."/>
            <person name="Peng Y."/>
            <person name="Rokas A."/>
            <person name="Rosa C.A."/>
            <person name="Scheuner C."/>
            <person name="Sibirny A.A."/>
            <person name="Slot J.C."/>
            <person name="Stielow J.B."/>
            <person name="Sun H."/>
            <person name="Kurtzman C.P."/>
            <person name="Blackwell M."/>
            <person name="Grigoriev I.V."/>
            <person name="Jeffries T.W."/>
        </authorList>
    </citation>
    <scope>NUCLEOTIDE SEQUENCE [LARGE SCALE GENOMIC DNA]</scope>
    <source>
        <strain evidence="2 3">NRRL Y-2026</strain>
    </source>
</reference>
<dbReference type="GeneID" id="30176312"/>
<feature type="compositionally biased region" description="Basic and acidic residues" evidence="1">
    <location>
        <begin position="59"/>
        <end position="86"/>
    </location>
</feature>
<gene>
    <name evidence="2" type="ORF">PICMEDRAFT_100845</name>
</gene>
<organism evidence="2 3">
    <name type="scientific">Pichia membranifaciens NRRL Y-2026</name>
    <dbReference type="NCBI Taxonomy" id="763406"/>
    <lineage>
        <taxon>Eukaryota</taxon>
        <taxon>Fungi</taxon>
        <taxon>Dikarya</taxon>
        <taxon>Ascomycota</taxon>
        <taxon>Saccharomycotina</taxon>
        <taxon>Pichiomycetes</taxon>
        <taxon>Pichiales</taxon>
        <taxon>Pichiaceae</taxon>
        <taxon>Pichia</taxon>
    </lineage>
</organism>
<dbReference type="Proteomes" id="UP000094455">
    <property type="component" value="Unassembled WGS sequence"/>
</dbReference>
<evidence type="ECO:0000313" key="3">
    <source>
        <dbReference type="Proteomes" id="UP000094455"/>
    </source>
</evidence>
<dbReference type="RefSeq" id="XP_019020504.1">
    <property type="nucleotide sequence ID" value="XM_019159625.1"/>
</dbReference>
<feature type="region of interest" description="Disordered" evidence="1">
    <location>
        <begin position="21"/>
        <end position="94"/>
    </location>
</feature>
<evidence type="ECO:0000313" key="2">
    <source>
        <dbReference type="EMBL" id="ODQ49391.1"/>
    </source>
</evidence>
<proteinExistence type="predicted"/>
<name>A0A1E3NTF7_9ASCO</name>
<accession>A0A1E3NTF7</accession>
<keyword evidence="3" id="KW-1185">Reference proteome</keyword>